<dbReference type="Proteomes" id="UP000326953">
    <property type="component" value="Unassembled WGS sequence"/>
</dbReference>
<gene>
    <name evidence="1" type="ORF">PS662_04370</name>
</gene>
<protein>
    <submittedName>
        <fullName evidence="1">Uncharacterized protein</fullName>
    </submittedName>
</protein>
<dbReference type="EMBL" id="CABVHK010000015">
    <property type="protein sequence ID" value="VVN21077.1"/>
    <property type="molecule type" value="Genomic_DNA"/>
</dbReference>
<evidence type="ECO:0000313" key="2">
    <source>
        <dbReference type="Proteomes" id="UP000326953"/>
    </source>
</evidence>
<organism evidence="1 2">
    <name type="scientific">Pseudomonas fluorescens</name>
    <dbReference type="NCBI Taxonomy" id="294"/>
    <lineage>
        <taxon>Bacteria</taxon>
        <taxon>Pseudomonadati</taxon>
        <taxon>Pseudomonadota</taxon>
        <taxon>Gammaproteobacteria</taxon>
        <taxon>Pseudomonadales</taxon>
        <taxon>Pseudomonadaceae</taxon>
        <taxon>Pseudomonas</taxon>
    </lineage>
</organism>
<sequence length="62" mass="6512">MSNVTRLRHALPMSPDINKAIADLDIAIAKAVDAAKASGLPQGLVVSLLHGHAHMQTNIMVS</sequence>
<evidence type="ECO:0000313" key="1">
    <source>
        <dbReference type="EMBL" id="VVN21077.1"/>
    </source>
</evidence>
<accession>A0A5E6VTY8</accession>
<name>A0A5E6VTY8_PSEFL</name>
<dbReference type="AlphaFoldDB" id="A0A5E6VTY8"/>
<dbReference type="RefSeq" id="WP_150712712.1">
    <property type="nucleotide sequence ID" value="NZ_CABVHK010000015.1"/>
</dbReference>
<reference evidence="1 2" key="1">
    <citation type="submission" date="2019-09" db="EMBL/GenBank/DDBJ databases">
        <authorList>
            <person name="Chandra G."/>
            <person name="Truman W A."/>
        </authorList>
    </citation>
    <scope>NUCLEOTIDE SEQUENCE [LARGE SCALE GENOMIC DNA]</scope>
    <source>
        <strain evidence="1">PS662</strain>
    </source>
</reference>
<proteinExistence type="predicted"/>